<dbReference type="InterPro" id="IPR025364">
    <property type="entry name" value="DUF4268"/>
</dbReference>
<dbReference type="EMBL" id="BAABHC010000016">
    <property type="protein sequence ID" value="GAA4437654.1"/>
    <property type="molecule type" value="Genomic_DNA"/>
</dbReference>
<gene>
    <name evidence="2" type="ORF">GCM10023188_32100</name>
</gene>
<evidence type="ECO:0000313" key="2">
    <source>
        <dbReference type="EMBL" id="GAA4437654.1"/>
    </source>
</evidence>
<dbReference type="Pfam" id="PF14088">
    <property type="entry name" value="DUF4268"/>
    <property type="match status" value="1"/>
</dbReference>
<keyword evidence="3" id="KW-1185">Reference proteome</keyword>
<dbReference type="RefSeq" id="WP_345160526.1">
    <property type="nucleotide sequence ID" value="NZ_BAABHC010000016.1"/>
</dbReference>
<evidence type="ECO:0000259" key="1">
    <source>
        <dbReference type="Pfam" id="PF14088"/>
    </source>
</evidence>
<evidence type="ECO:0000313" key="3">
    <source>
        <dbReference type="Proteomes" id="UP001500552"/>
    </source>
</evidence>
<comment type="caution">
    <text evidence="2">The sequence shown here is derived from an EMBL/GenBank/DDBJ whole genome shotgun (WGS) entry which is preliminary data.</text>
</comment>
<name>A0ABP8LY46_9BACT</name>
<organism evidence="2 3">
    <name type="scientific">Pontibacter saemangeumensis</name>
    <dbReference type="NCBI Taxonomy" id="1084525"/>
    <lineage>
        <taxon>Bacteria</taxon>
        <taxon>Pseudomonadati</taxon>
        <taxon>Bacteroidota</taxon>
        <taxon>Cytophagia</taxon>
        <taxon>Cytophagales</taxon>
        <taxon>Hymenobacteraceae</taxon>
        <taxon>Pontibacter</taxon>
    </lineage>
</organism>
<sequence length="153" mass="18335">MYKKEQASQLRQAFWTTLGQYIAPHPPADGGKVNWLNYRTGQKHVYFRMQADNRKASIGIELTHPDTELQELFFDQFRELKQVLHEYLGEEWEWLLHTKDENGKTISRIYKEIAPVNVFNQDDWPQLISFFKPRLVALDEFWSNAKYSFDSFW</sequence>
<feature type="domain" description="DUF4268" evidence="1">
    <location>
        <begin position="10"/>
        <end position="145"/>
    </location>
</feature>
<protein>
    <recommendedName>
        <fullName evidence="1">DUF4268 domain-containing protein</fullName>
    </recommendedName>
</protein>
<dbReference type="Proteomes" id="UP001500552">
    <property type="component" value="Unassembled WGS sequence"/>
</dbReference>
<proteinExistence type="predicted"/>
<reference evidence="3" key="1">
    <citation type="journal article" date="2019" name="Int. J. Syst. Evol. Microbiol.">
        <title>The Global Catalogue of Microorganisms (GCM) 10K type strain sequencing project: providing services to taxonomists for standard genome sequencing and annotation.</title>
        <authorList>
            <consortium name="The Broad Institute Genomics Platform"/>
            <consortium name="The Broad Institute Genome Sequencing Center for Infectious Disease"/>
            <person name="Wu L."/>
            <person name="Ma J."/>
        </authorList>
    </citation>
    <scope>NUCLEOTIDE SEQUENCE [LARGE SCALE GENOMIC DNA]</scope>
    <source>
        <strain evidence="3">JCM 17926</strain>
    </source>
</reference>
<accession>A0ABP8LY46</accession>